<evidence type="ECO:0000256" key="6">
    <source>
        <dbReference type="SAM" id="Phobius"/>
    </source>
</evidence>
<dbReference type="EMBL" id="DF933835">
    <property type="protein sequence ID" value="GAM40566.1"/>
    <property type="molecule type" value="Genomic_DNA"/>
</dbReference>
<evidence type="ECO:0000256" key="4">
    <source>
        <dbReference type="ARBA" id="ARBA00023004"/>
    </source>
</evidence>
<evidence type="ECO:0008006" key="9">
    <source>
        <dbReference type="Google" id="ProtNLM"/>
    </source>
</evidence>
<dbReference type="InterPro" id="IPR002401">
    <property type="entry name" value="Cyt_P450_E_grp-I"/>
</dbReference>
<keyword evidence="8" id="KW-1185">Reference proteome</keyword>
<dbReference type="AlphaFoldDB" id="A0A6N4SLG8"/>
<sequence>MGLADVFLAAVRLIRVQPRAPPTASIESGFARQAVSPKCEPFLLNITAVSLALAPNLSWSNSRAHSNMDFIISADWPNILASLGVFTAAASVLLLVYVSFFYVDFPKIHGIPEIPGGELLAGHLYQLGADHATTAQTWSAQYGWPVFQLRMGYRRAVILNSFESARVWMIKNQSATIDRPWFYTFHGVVSKTSAATIGTSPWDERMKKQRRVVGSFTTGPSIQKMRHMLDMETCSVISGLYYDSESGSIEIMPHMYLKRLALNMMMMFCYGTRFTSVRDPLLLQILQDAQTVASFRSTNSNPQDFIPHLRYLGKRDRTATALEVRARRDQWLAKMLDNVRGGMNRLRPVDKKSVAEMLIENDHDGLTHHDVKTILSGLMSGGFETIFSTAIITVGMLSSPEGREIQREAYDNIMSVYDTPEQAFELCLVEEKCTYVTGLVKETLRFYPPLKLLPARQVYKEFEYQGATIPKGLLVYVNAQAANFGKTPLDGIFSANPLTDKSTYGPDADKFKPERWVDCRLRVPPPYHFAFGAGARQCTAVNLSNRVLYAMFVRLIVSFNIEQSKEMPCNTHYIDYKQNPAASNALPSAFKVKLTARDNDTLGQCLQQSQAGLAEFVTGTNAEVLVR</sequence>
<evidence type="ECO:0000313" key="7">
    <source>
        <dbReference type="EMBL" id="GAM40566.1"/>
    </source>
</evidence>
<organism evidence="7 8">
    <name type="scientific">Talaromyces pinophilus</name>
    <name type="common">Penicillium pinophilum</name>
    <dbReference type="NCBI Taxonomy" id="128442"/>
    <lineage>
        <taxon>Eukaryota</taxon>
        <taxon>Fungi</taxon>
        <taxon>Dikarya</taxon>
        <taxon>Ascomycota</taxon>
        <taxon>Pezizomycotina</taxon>
        <taxon>Eurotiomycetes</taxon>
        <taxon>Eurotiomycetidae</taxon>
        <taxon>Eurotiales</taxon>
        <taxon>Trichocomaceae</taxon>
        <taxon>Talaromyces</taxon>
        <taxon>Talaromyces sect. Talaromyces</taxon>
    </lineage>
</organism>
<gene>
    <name evidence="7" type="ORF">TCE0_039f13013</name>
</gene>
<keyword evidence="2 5" id="KW-0479">Metal-binding</keyword>
<dbReference type="GO" id="GO:0020037">
    <property type="term" value="F:heme binding"/>
    <property type="evidence" value="ECO:0007669"/>
    <property type="project" value="InterPro"/>
</dbReference>
<name>A0A6N4SLG8_TALPI</name>
<feature type="binding site" description="axial binding residue" evidence="5">
    <location>
        <position position="538"/>
    </location>
    <ligand>
        <name>heme</name>
        <dbReference type="ChEBI" id="CHEBI:30413"/>
    </ligand>
    <ligandPart>
        <name>Fe</name>
        <dbReference type="ChEBI" id="CHEBI:18248"/>
    </ligandPart>
</feature>
<evidence type="ECO:0000256" key="5">
    <source>
        <dbReference type="PIRSR" id="PIRSR602401-1"/>
    </source>
</evidence>
<dbReference type="PANTHER" id="PTHR46300:SF9">
    <property type="entry name" value="P450, PUTATIVE-RELATED"/>
    <property type="match status" value="1"/>
</dbReference>
<protein>
    <recommendedName>
        <fullName evidence="9">Cytochrome P450</fullName>
    </recommendedName>
</protein>
<keyword evidence="5" id="KW-0349">Heme</keyword>
<accession>A0A6N4SLG8</accession>
<dbReference type="PRINTS" id="PR00463">
    <property type="entry name" value="EP450I"/>
</dbReference>
<evidence type="ECO:0000256" key="1">
    <source>
        <dbReference type="ARBA" id="ARBA00010617"/>
    </source>
</evidence>
<reference evidence="8" key="1">
    <citation type="journal article" date="2015" name="Genome Announc.">
        <title>Draft genome sequence of Talaromyces cellulolyticus strain Y-94, a source of lignocellulosic biomass-degrading enzymes.</title>
        <authorList>
            <person name="Fujii T."/>
            <person name="Koike H."/>
            <person name="Sawayama S."/>
            <person name="Yano S."/>
            <person name="Inoue H."/>
        </authorList>
    </citation>
    <scope>NUCLEOTIDE SEQUENCE [LARGE SCALE GENOMIC DNA]</scope>
    <source>
        <strain evidence="8">Y-94</strain>
    </source>
</reference>
<proteinExistence type="inferred from homology"/>
<dbReference type="InterPro" id="IPR001128">
    <property type="entry name" value="Cyt_P450"/>
</dbReference>
<dbReference type="InterPro" id="IPR050364">
    <property type="entry name" value="Cytochrome_P450_fung"/>
</dbReference>
<dbReference type="GO" id="GO:0004497">
    <property type="term" value="F:monooxygenase activity"/>
    <property type="evidence" value="ECO:0007669"/>
    <property type="project" value="InterPro"/>
</dbReference>
<dbReference type="InterPro" id="IPR036396">
    <property type="entry name" value="Cyt_P450_sf"/>
</dbReference>
<comment type="similarity">
    <text evidence="1">Belongs to the cytochrome P450 family.</text>
</comment>
<evidence type="ECO:0000256" key="3">
    <source>
        <dbReference type="ARBA" id="ARBA00023002"/>
    </source>
</evidence>
<dbReference type="Proteomes" id="UP000053095">
    <property type="component" value="Unassembled WGS sequence"/>
</dbReference>
<keyword evidence="6" id="KW-0472">Membrane</keyword>
<keyword evidence="6" id="KW-1133">Transmembrane helix</keyword>
<keyword evidence="4 5" id="KW-0408">Iron</keyword>
<comment type="cofactor">
    <cofactor evidence="5">
        <name>heme</name>
        <dbReference type="ChEBI" id="CHEBI:30413"/>
    </cofactor>
</comment>
<dbReference type="SUPFAM" id="SSF48264">
    <property type="entry name" value="Cytochrome P450"/>
    <property type="match status" value="1"/>
</dbReference>
<feature type="transmembrane region" description="Helical" evidence="6">
    <location>
        <begin position="79"/>
        <end position="103"/>
    </location>
</feature>
<dbReference type="Gene3D" id="1.10.630.10">
    <property type="entry name" value="Cytochrome P450"/>
    <property type="match status" value="1"/>
</dbReference>
<dbReference type="GO" id="GO:0005506">
    <property type="term" value="F:iron ion binding"/>
    <property type="evidence" value="ECO:0007669"/>
    <property type="project" value="InterPro"/>
</dbReference>
<evidence type="ECO:0000313" key="8">
    <source>
        <dbReference type="Proteomes" id="UP000053095"/>
    </source>
</evidence>
<comment type="caution">
    <text evidence="7">The sequence shown here is derived from an EMBL/GenBank/DDBJ whole genome shotgun (WGS) entry which is preliminary data.</text>
</comment>
<keyword evidence="6" id="KW-0812">Transmembrane</keyword>
<dbReference type="PANTHER" id="PTHR46300">
    <property type="entry name" value="P450, PUTATIVE (EUROFUNG)-RELATED-RELATED"/>
    <property type="match status" value="1"/>
</dbReference>
<evidence type="ECO:0000256" key="2">
    <source>
        <dbReference type="ARBA" id="ARBA00022723"/>
    </source>
</evidence>
<dbReference type="Pfam" id="PF00067">
    <property type="entry name" value="p450"/>
    <property type="match status" value="1"/>
</dbReference>
<dbReference type="GO" id="GO:0016705">
    <property type="term" value="F:oxidoreductase activity, acting on paired donors, with incorporation or reduction of molecular oxygen"/>
    <property type="evidence" value="ECO:0007669"/>
    <property type="project" value="InterPro"/>
</dbReference>
<keyword evidence="3" id="KW-0560">Oxidoreductase</keyword>